<gene>
    <name evidence="7" type="ORF">NG895_02085</name>
</gene>
<sequence>MPDGSLSIAQLIADAKSGDAVALEQLLTQYRPFLRIIAEQKIGPALRRRHDGSDIVQQTCVEAVTAFPAFRGATEPELSAWLKQILRRNVANLVRDNRAAKRDLRRETELDRRGNESATLQWFEPAGEQSSPSQRAVRGEDAIELAQAIESLPDDQRRAVQLRYLEARSLDEIGEALDRSSSAVAGLLHRGMRSLKSKLEPT</sequence>
<evidence type="ECO:0000256" key="5">
    <source>
        <dbReference type="SAM" id="Coils"/>
    </source>
</evidence>
<keyword evidence="2" id="KW-0805">Transcription regulation</keyword>
<evidence type="ECO:0000256" key="1">
    <source>
        <dbReference type="ARBA" id="ARBA00010641"/>
    </source>
</evidence>
<dbReference type="InterPro" id="IPR036388">
    <property type="entry name" value="WH-like_DNA-bd_sf"/>
</dbReference>
<dbReference type="InterPro" id="IPR014284">
    <property type="entry name" value="RNA_pol_sigma-70_dom"/>
</dbReference>
<keyword evidence="5" id="KW-0175">Coiled coil</keyword>
<dbReference type="InterPro" id="IPR013325">
    <property type="entry name" value="RNA_pol_sigma_r2"/>
</dbReference>
<feature type="coiled-coil region" evidence="5">
    <location>
        <begin position="83"/>
        <end position="110"/>
    </location>
</feature>
<reference evidence="7" key="1">
    <citation type="submission" date="2022-06" db="EMBL/GenBank/DDBJ databases">
        <title>Aeoliella straminimaris, a novel planctomycete from sediments.</title>
        <authorList>
            <person name="Vitorino I.R."/>
            <person name="Lage O.M."/>
        </authorList>
    </citation>
    <scope>NUCLEOTIDE SEQUENCE</scope>
    <source>
        <strain evidence="7">ICT_H6.2</strain>
    </source>
</reference>
<dbReference type="SUPFAM" id="SSF88659">
    <property type="entry name" value="Sigma3 and sigma4 domains of RNA polymerase sigma factors"/>
    <property type="match status" value="1"/>
</dbReference>
<comment type="similarity">
    <text evidence="1">Belongs to the sigma-70 factor family. ECF subfamily.</text>
</comment>
<dbReference type="Proteomes" id="UP001155241">
    <property type="component" value="Unassembled WGS sequence"/>
</dbReference>
<dbReference type="RefSeq" id="WP_252850781.1">
    <property type="nucleotide sequence ID" value="NZ_JAMXLR010000006.1"/>
</dbReference>
<feature type="domain" description="RNA polymerase sigma-70 ECF-like HTH" evidence="6">
    <location>
        <begin position="7"/>
        <end position="185"/>
    </location>
</feature>
<keyword evidence="4" id="KW-0804">Transcription</keyword>
<keyword evidence="3" id="KW-0731">Sigma factor</keyword>
<name>A0A9X2JE71_9BACT</name>
<comment type="caution">
    <text evidence="7">The sequence shown here is derived from an EMBL/GenBank/DDBJ whole genome shotgun (WGS) entry which is preliminary data.</text>
</comment>
<dbReference type="InterPro" id="IPR039425">
    <property type="entry name" value="RNA_pol_sigma-70-like"/>
</dbReference>
<dbReference type="GO" id="GO:0016987">
    <property type="term" value="F:sigma factor activity"/>
    <property type="evidence" value="ECO:0007669"/>
    <property type="project" value="UniProtKB-KW"/>
</dbReference>
<dbReference type="NCBIfam" id="TIGR02937">
    <property type="entry name" value="sigma70-ECF"/>
    <property type="match status" value="1"/>
</dbReference>
<accession>A0A9X2JE71</accession>
<evidence type="ECO:0000256" key="4">
    <source>
        <dbReference type="ARBA" id="ARBA00023163"/>
    </source>
</evidence>
<evidence type="ECO:0000256" key="2">
    <source>
        <dbReference type="ARBA" id="ARBA00023015"/>
    </source>
</evidence>
<keyword evidence="8" id="KW-1185">Reference proteome</keyword>
<evidence type="ECO:0000313" key="7">
    <source>
        <dbReference type="EMBL" id="MCO6042685.1"/>
    </source>
</evidence>
<dbReference type="InterPro" id="IPR013324">
    <property type="entry name" value="RNA_pol_sigma_r3/r4-like"/>
</dbReference>
<evidence type="ECO:0000259" key="6">
    <source>
        <dbReference type="Pfam" id="PF07638"/>
    </source>
</evidence>
<dbReference type="AlphaFoldDB" id="A0A9X2JE71"/>
<organism evidence="7 8">
    <name type="scientific">Aeoliella straminimaris</name>
    <dbReference type="NCBI Taxonomy" id="2954799"/>
    <lineage>
        <taxon>Bacteria</taxon>
        <taxon>Pseudomonadati</taxon>
        <taxon>Planctomycetota</taxon>
        <taxon>Planctomycetia</taxon>
        <taxon>Pirellulales</taxon>
        <taxon>Lacipirellulaceae</taxon>
        <taxon>Aeoliella</taxon>
    </lineage>
</organism>
<protein>
    <submittedName>
        <fullName evidence="7">Sigma-70 family RNA polymerase sigma factor</fullName>
    </submittedName>
</protein>
<dbReference type="Gene3D" id="1.10.1740.10">
    <property type="match status" value="1"/>
</dbReference>
<evidence type="ECO:0000313" key="8">
    <source>
        <dbReference type="Proteomes" id="UP001155241"/>
    </source>
</evidence>
<dbReference type="Gene3D" id="1.10.10.10">
    <property type="entry name" value="Winged helix-like DNA-binding domain superfamily/Winged helix DNA-binding domain"/>
    <property type="match status" value="1"/>
</dbReference>
<dbReference type="EMBL" id="JAMXLR010000006">
    <property type="protein sequence ID" value="MCO6042685.1"/>
    <property type="molecule type" value="Genomic_DNA"/>
</dbReference>
<dbReference type="CDD" id="cd06171">
    <property type="entry name" value="Sigma70_r4"/>
    <property type="match status" value="1"/>
</dbReference>
<dbReference type="InterPro" id="IPR053812">
    <property type="entry name" value="HTH_Sigma70_ECF-like"/>
</dbReference>
<dbReference type="PANTHER" id="PTHR43133">
    <property type="entry name" value="RNA POLYMERASE ECF-TYPE SIGMA FACTO"/>
    <property type="match status" value="1"/>
</dbReference>
<evidence type="ECO:0000256" key="3">
    <source>
        <dbReference type="ARBA" id="ARBA00023082"/>
    </source>
</evidence>
<proteinExistence type="inferred from homology"/>
<dbReference type="SUPFAM" id="SSF88946">
    <property type="entry name" value="Sigma2 domain of RNA polymerase sigma factors"/>
    <property type="match status" value="1"/>
</dbReference>
<dbReference type="GO" id="GO:0006352">
    <property type="term" value="P:DNA-templated transcription initiation"/>
    <property type="evidence" value="ECO:0007669"/>
    <property type="project" value="InterPro"/>
</dbReference>
<dbReference type="PANTHER" id="PTHR43133:SF51">
    <property type="entry name" value="RNA POLYMERASE SIGMA FACTOR"/>
    <property type="match status" value="1"/>
</dbReference>
<dbReference type="Pfam" id="PF07638">
    <property type="entry name" value="Sigma70_ECF"/>
    <property type="match status" value="1"/>
</dbReference>